<protein>
    <submittedName>
        <fullName evidence="1">Uncharacterized protein</fullName>
    </submittedName>
</protein>
<gene>
    <name evidence="1" type="ORF">V1517DRAFT_316747</name>
</gene>
<organism evidence="1 2">
    <name type="scientific">Lipomyces orientalis</name>
    <dbReference type="NCBI Taxonomy" id="1233043"/>
    <lineage>
        <taxon>Eukaryota</taxon>
        <taxon>Fungi</taxon>
        <taxon>Dikarya</taxon>
        <taxon>Ascomycota</taxon>
        <taxon>Saccharomycotina</taxon>
        <taxon>Lipomycetes</taxon>
        <taxon>Lipomycetales</taxon>
        <taxon>Lipomycetaceae</taxon>
        <taxon>Lipomyces</taxon>
    </lineage>
</organism>
<keyword evidence="2" id="KW-1185">Reference proteome</keyword>
<sequence>MRMRMQIIFVYLQGFTNSDYLAILASEVAVERPFNSGSDVLGLRRPPPKLVLLRDIYVRQRQRFLVYLICANNYE</sequence>
<evidence type="ECO:0000313" key="1">
    <source>
        <dbReference type="EMBL" id="KAK9324743.1"/>
    </source>
</evidence>
<dbReference type="EMBL" id="MU970047">
    <property type="protein sequence ID" value="KAK9324743.1"/>
    <property type="molecule type" value="Genomic_DNA"/>
</dbReference>
<name>A0ACC3TX17_9ASCO</name>
<reference evidence="2" key="1">
    <citation type="journal article" date="2024" name="Front. Bioeng. Biotechnol.">
        <title>Genome-scale model development and genomic sequencing of the oleaginous clade Lipomyces.</title>
        <authorList>
            <person name="Czajka J.J."/>
            <person name="Han Y."/>
            <person name="Kim J."/>
            <person name="Mondo S.J."/>
            <person name="Hofstad B.A."/>
            <person name="Robles A."/>
            <person name="Haridas S."/>
            <person name="Riley R."/>
            <person name="LaButti K."/>
            <person name="Pangilinan J."/>
            <person name="Andreopoulos W."/>
            <person name="Lipzen A."/>
            <person name="Yan J."/>
            <person name="Wang M."/>
            <person name="Ng V."/>
            <person name="Grigoriev I.V."/>
            <person name="Spatafora J.W."/>
            <person name="Magnuson J.K."/>
            <person name="Baker S.E."/>
            <person name="Pomraning K.R."/>
        </authorList>
    </citation>
    <scope>NUCLEOTIDE SEQUENCE [LARGE SCALE GENOMIC DNA]</scope>
    <source>
        <strain evidence="2">CBS 10300</strain>
    </source>
</reference>
<proteinExistence type="predicted"/>
<dbReference type="Proteomes" id="UP001489719">
    <property type="component" value="Unassembled WGS sequence"/>
</dbReference>
<evidence type="ECO:0000313" key="2">
    <source>
        <dbReference type="Proteomes" id="UP001489719"/>
    </source>
</evidence>
<comment type="caution">
    <text evidence="1">The sequence shown here is derived from an EMBL/GenBank/DDBJ whole genome shotgun (WGS) entry which is preliminary data.</text>
</comment>
<accession>A0ACC3TX17</accession>